<sequence>MENELVIVAVEGPSAAGKTTWCRTQLGGQTAAEGFVAEYQPTGREPDGTDLDVQASYWATVNSKRWSQAEELESRTGIALCDSDPLKLHYSWCLAAVGAAPRERFEYELEAVETAFTRLELGLADLTVISIPSPKQLRLQREGDPSRRRRHFELHAALAEPLTHWYSAVDRVDPGRVLWGFPTLLDLSRCPPPRSDRSDPGLLRAMINELPPLPR</sequence>
<evidence type="ECO:0000313" key="1">
    <source>
        <dbReference type="EMBL" id="PCK26898.1"/>
    </source>
</evidence>
<proteinExistence type="predicted"/>
<evidence type="ECO:0008006" key="3">
    <source>
        <dbReference type="Google" id="ProtNLM"/>
    </source>
</evidence>
<reference evidence="1 2" key="1">
    <citation type="submission" date="2017-07" db="EMBL/GenBank/DDBJ databases">
        <title>Draft sequence of Rhodococcus enclensis 23b-28.</title>
        <authorList>
            <person name="Besaury L."/>
            <person name="Sancelme M."/>
            <person name="Amato P."/>
            <person name="Lallement A."/>
            <person name="Delort A.-M."/>
        </authorList>
    </citation>
    <scope>NUCLEOTIDE SEQUENCE [LARGE SCALE GENOMIC DNA]</scope>
    <source>
        <strain evidence="1 2">23b-28</strain>
    </source>
</reference>
<name>A0A2A5JBC8_RHOSG</name>
<gene>
    <name evidence="1" type="ORF">CHR55_13990</name>
</gene>
<comment type="caution">
    <text evidence="1">The sequence shown here is derived from an EMBL/GenBank/DDBJ whole genome shotgun (WGS) entry which is preliminary data.</text>
</comment>
<evidence type="ECO:0000313" key="2">
    <source>
        <dbReference type="Proteomes" id="UP000230886"/>
    </source>
</evidence>
<dbReference type="Proteomes" id="UP000230886">
    <property type="component" value="Unassembled WGS sequence"/>
</dbReference>
<dbReference type="EMBL" id="NOVD01000007">
    <property type="protein sequence ID" value="PCK26898.1"/>
    <property type="molecule type" value="Genomic_DNA"/>
</dbReference>
<protein>
    <recommendedName>
        <fullName evidence="3">Thymidylate kinase</fullName>
    </recommendedName>
</protein>
<accession>A0A2A5JBC8</accession>
<organism evidence="1 2">
    <name type="scientific">Rhodococcus qingshengii</name>
    <dbReference type="NCBI Taxonomy" id="334542"/>
    <lineage>
        <taxon>Bacteria</taxon>
        <taxon>Bacillati</taxon>
        <taxon>Actinomycetota</taxon>
        <taxon>Actinomycetes</taxon>
        <taxon>Mycobacteriales</taxon>
        <taxon>Nocardiaceae</taxon>
        <taxon>Rhodococcus</taxon>
        <taxon>Rhodococcus erythropolis group</taxon>
    </lineage>
</organism>
<dbReference type="AlphaFoldDB" id="A0A2A5JBC8"/>